<organism evidence="1 2">
    <name type="scientific">Pararge aegeria aegeria</name>
    <dbReference type="NCBI Taxonomy" id="348720"/>
    <lineage>
        <taxon>Eukaryota</taxon>
        <taxon>Metazoa</taxon>
        <taxon>Ecdysozoa</taxon>
        <taxon>Arthropoda</taxon>
        <taxon>Hexapoda</taxon>
        <taxon>Insecta</taxon>
        <taxon>Pterygota</taxon>
        <taxon>Neoptera</taxon>
        <taxon>Endopterygota</taxon>
        <taxon>Lepidoptera</taxon>
        <taxon>Glossata</taxon>
        <taxon>Ditrysia</taxon>
        <taxon>Papilionoidea</taxon>
        <taxon>Nymphalidae</taxon>
        <taxon>Satyrinae</taxon>
        <taxon>Satyrini</taxon>
        <taxon>Parargina</taxon>
        <taxon>Pararge</taxon>
    </lineage>
</organism>
<dbReference type="Proteomes" id="UP000838756">
    <property type="component" value="Unassembled WGS sequence"/>
</dbReference>
<accession>A0A8S4RR40</accession>
<reference evidence="1" key="1">
    <citation type="submission" date="2022-03" db="EMBL/GenBank/DDBJ databases">
        <authorList>
            <person name="Lindestad O."/>
        </authorList>
    </citation>
    <scope>NUCLEOTIDE SEQUENCE</scope>
</reference>
<evidence type="ECO:0000313" key="2">
    <source>
        <dbReference type="Proteomes" id="UP000838756"/>
    </source>
</evidence>
<evidence type="ECO:0000313" key="1">
    <source>
        <dbReference type="EMBL" id="CAH2240850.1"/>
    </source>
</evidence>
<name>A0A8S4RR40_9NEOP</name>
<keyword evidence="2" id="KW-1185">Reference proteome</keyword>
<proteinExistence type="predicted"/>
<sequence>MSRKSRTNGNPITHTWRDVDAAACRDTIIDMPRTQCKEAADGVPETKLIDLSKLSIRESIPKLFTTNCVSHDRVMTADQNAVVTDPLISVDVVRGD</sequence>
<protein>
    <submittedName>
        <fullName evidence="1">Jg27246 protein</fullName>
    </submittedName>
</protein>
<gene>
    <name evidence="1" type="primary">jg27246</name>
    <name evidence="1" type="ORF">PAEG_LOCUS17335</name>
</gene>
<comment type="caution">
    <text evidence="1">The sequence shown here is derived from an EMBL/GenBank/DDBJ whole genome shotgun (WGS) entry which is preliminary data.</text>
</comment>
<dbReference type="AlphaFoldDB" id="A0A8S4RR40"/>
<dbReference type="EMBL" id="CAKXAJ010025555">
    <property type="protein sequence ID" value="CAH2240850.1"/>
    <property type="molecule type" value="Genomic_DNA"/>
</dbReference>